<dbReference type="InterPro" id="IPR013538">
    <property type="entry name" value="ASHA1/2-like_C"/>
</dbReference>
<evidence type="ECO:0000313" key="4">
    <source>
        <dbReference type="Proteomes" id="UP000186002"/>
    </source>
</evidence>
<dbReference type="Pfam" id="PF08327">
    <property type="entry name" value="AHSA1"/>
    <property type="match status" value="1"/>
</dbReference>
<sequence>MTDTAVAGDYGMLTEPATLKIQRLLPGPLERVWNYLTDDRLRATWLAAGPMTLEKDAAFTLTWRNDNLSKSPAQRPDGFPEEHSMDSRILEVHAPYRLIFTWGERGEVCFDLEEQDGKVLLTVVHKRISDRANTVMIGAGWHRHLEVLADRLDGREPDTFWAGWLKLRAEYDQRLPA</sequence>
<protein>
    <submittedName>
        <fullName evidence="3">Uncharacterized conserved protein YndB, AHSA1/START domain</fullName>
    </submittedName>
</protein>
<dbReference type="EMBL" id="FRBW01000002">
    <property type="protein sequence ID" value="SHM27236.1"/>
    <property type="molecule type" value="Genomic_DNA"/>
</dbReference>
<dbReference type="AlphaFoldDB" id="A0A1M7HFG9"/>
<comment type="similarity">
    <text evidence="1">Belongs to the AHA1 family.</text>
</comment>
<name>A0A1M7HFG9_9HYPH</name>
<dbReference type="Gene3D" id="3.30.530.20">
    <property type="match status" value="1"/>
</dbReference>
<dbReference type="InterPro" id="IPR023393">
    <property type="entry name" value="START-like_dom_sf"/>
</dbReference>
<dbReference type="SUPFAM" id="SSF55961">
    <property type="entry name" value="Bet v1-like"/>
    <property type="match status" value="1"/>
</dbReference>
<dbReference type="CDD" id="cd08899">
    <property type="entry name" value="SRPBCC_CalC_Aha1-like_6"/>
    <property type="match status" value="1"/>
</dbReference>
<dbReference type="RefSeq" id="WP_073013022.1">
    <property type="nucleotide sequence ID" value="NZ_FRBW01000002.1"/>
</dbReference>
<dbReference type="STRING" id="735517.SAMN05444272_2210"/>
<reference evidence="3 4" key="1">
    <citation type="submission" date="2016-11" db="EMBL/GenBank/DDBJ databases">
        <authorList>
            <person name="Jaros S."/>
            <person name="Januszkiewicz K."/>
            <person name="Wedrychowicz H."/>
        </authorList>
    </citation>
    <scope>NUCLEOTIDE SEQUENCE [LARGE SCALE GENOMIC DNA]</scope>
    <source>
        <strain evidence="3 4">DSM 22153</strain>
    </source>
</reference>
<dbReference type="Proteomes" id="UP000186002">
    <property type="component" value="Unassembled WGS sequence"/>
</dbReference>
<keyword evidence="4" id="KW-1185">Reference proteome</keyword>
<organism evidence="3 4">
    <name type="scientific">Roseibium suaedae</name>
    <dbReference type="NCBI Taxonomy" id="735517"/>
    <lineage>
        <taxon>Bacteria</taxon>
        <taxon>Pseudomonadati</taxon>
        <taxon>Pseudomonadota</taxon>
        <taxon>Alphaproteobacteria</taxon>
        <taxon>Hyphomicrobiales</taxon>
        <taxon>Stappiaceae</taxon>
        <taxon>Roseibium</taxon>
    </lineage>
</organism>
<accession>A0A1M7HFG9</accession>
<evidence type="ECO:0000313" key="3">
    <source>
        <dbReference type="EMBL" id="SHM27236.1"/>
    </source>
</evidence>
<gene>
    <name evidence="3" type="ORF">SAMN05444272_2210</name>
</gene>
<evidence type="ECO:0000259" key="2">
    <source>
        <dbReference type="Pfam" id="PF08327"/>
    </source>
</evidence>
<proteinExistence type="inferred from homology"/>
<evidence type="ECO:0000256" key="1">
    <source>
        <dbReference type="ARBA" id="ARBA00006817"/>
    </source>
</evidence>
<feature type="domain" description="Activator of Hsp90 ATPase homologue 1/2-like C-terminal" evidence="2">
    <location>
        <begin position="28"/>
        <end position="152"/>
    </location>
</feature>
<dbReference type="OrthoDB" id="9800600at2"/>